<reference evidence="4 6" key="2">
    <citation type="submission" date="2016-08" db="EMBL/GenBank/DDBJ databases">
        <authorList>
            <person name="Varghese N."/>
            <person name="Submissions Spin"/>
        </authorList>
    </citation>
    <scope>NUCLEOTIDE SEQUENCE [LARGE SCALE GENOMIC DNA]</scope>
    <source>
        <strain evidence="4 6">HL-109</strain>
    </source>
</reference>
<evidence type="ECO:0000313" key="3">
    <source>
        <dbReference type="EMBL" id="KPQ09069.1"/>
    </source>
</evidence>
<feature type="signal peptide" evidence="2">
    <location>
        <begin position="1"/>
        <end position="26"/>
    </location>
</feature>
<keyword evidence="2" id="KW-0732">Signal</keyword>
<evidence type="ECO:0000256" key="2">
    <source>
        <dbReference type="SAM" id="SignalP"/>
    </source>
</evidence>
<name>A0A0P8BII4_9HYPH</name>
<evidence type="ECO:0000313" key="6">
    <source>
        <dbReference type="Proteomes" id="UP000182800"/>
    </source>
</evidence>
<dbReference type="RefSeq" id="WP_074443271.1">
    <property type="nucleotide sequence ID" value="NZ_FMBM01000001.1"/>
</dbReference>
<protein>
    <submittedName>
        <fullName evidence="3">Uncharacterized protein</fullName>
    </submittedName>
</protein>
<organism evidence="3 5">
    <name type="scientific">Saliniramus fredricksonii</name>
    <dbReference type="NCBI Taxonomy" id="1653334"/>
    <lineage>
        <taxon>Bacteria</taxon>
        <taxon>Pseudomonadati</taxon>
        <taxon>Pseudomonadota</taxon>
        <taxon>Alphaproteobacteria</taxon>
        <taxon>Hyphomicrobiales</taxon>
        <taxon>Salinarimonadaceae</taxon>
        <taxon>Saliniramus</taxon>
    </lineage>
</organism>
<feature type="chain" id="PRO_5006148458" evidence="2">
    <location>
        <begin position="27"/>
        <end position="277"/>
    </location>
</feature>
<comment type="caution">
    <text evidence="3">The sequence shown here is derived from an EMBL/GenBank/DDBJ whole genome shotgun (WGS) entry which is preliminary data.</text>
</comment>
<gene>
    <name evidence="4" type="ORF">GA0071312_0214</name>
    <name evidence="3" type="ORF">HLUCCO17_16495</name>
</gene>
<sequence length="277" mass="30034">MRIARQIAGQIALFPLLAAMPGTAMAQPDATSDAEIAVTGLTLSRPIAADAMLPARTQMSIRIAVPPAHVVGLGRDSRMTRLEDDTGHSLLVEHGPAEEDQTEPFRAPPGLTWRDPSPPGAAFGFLRRDDFSIGGRDGWIEITVDAPELPAEDATQLTVAGTIDVLVAGEGESRHRIDNVDLSNGEARFEIADETITCMQDRSLTRGDRDVREFYCWSQSLQPRSIAVADQDDAPPPPMDRSNLVVIGETDDLSLEVTFPIGETKRIIFEERVGLGL</sequence>
<dbReference type="AlphaFoldDB" id="A0A0P8BII4"/>
<accession>A0A0P8BII4</accession>
<dbReference type="EMBL" id="LJSX01000036">
    <property type="protein sequence ID" value="KPQ09069.1"/>
    <property type="molecule type" value="Genomic_DNA"/>
</dbReference>
<dbReference type="Proteomes" id="UP000182800">
    <property type="component" value="Unassembled WGS sequence"/>
</dbReference>
<dbReference type="Proteomes" id="UP000050497">
    <property type="component" value="Unassembled WGS sequence"/>
</dbReference>
<evidence type="ECO:0000313" key="4">
    <source>
        <dbReference type="EMBL" id="SCC78319.1"/>
    </source>
</evidence>
<feature type="region of interest" description="Disordered" evidence="1">
    <location>
        <begin position="96"/>
        <end position="116"/>
    </location>
</feature>
<evidence type="ECO:0000313" key="5">
    <source>
        <dbReference type="Proteomes" id="UP000050497"/>
    </source>
</evidence>
<dbReference type="EMBL" id="FMBM01000001">
    <property type="protein sequence ID" value="SCC78319.1"/>
    <property type="molecule type" value="Genomic_DNA"/>
</dbReference>
<proteinExistence type="predicted"/>
<reference evidence="3 5" key="1">
    <citation type="submission" date="2015-09" db="EMBL/GenBank/DDBJ databases">
        <title>Identification and resolution of microdiversity through metagenomic sequencing of parallel consortia.</title>
        <authorList>
            <person name="Nelson W.C."/>
            <person name="Romine M.F."/>
            <person name="Lindemann S.R."/>
        </authorList>
    </citation>
    <scope>NUCLEOTIDE SEQUENCE [LARGE SCALE GENOMIC DNA]</scope>
    <source>
        <strain evidence="3">HL-109</strain>
    </source>
</reference>
<evidence type="ECO:0000256" key="1">
    <source>
        <dbReference type="SAM" id="MobiDB-lite"/>
    </source>
</evidence>
<keyword evidence="6" id="KW-1185">Reference proteome</keyword>